<gene>
    <name evidence="2" type="ORF">QBC37DRAFT_464315</name>
</gene>
<evidence type="ECO:0000313" key="2">
    <source>
        <dbReference type="EMBL" id="KAK4213210.1"/>
    </source>
</evidence>
<reference evidence="2" key="1">
    <citation type="journal article" date="2023" name="Mol. Phylogenet. Evol.">
        <title>Genome-scale phylogeny and comparative genomics of the fungal order Sordariales.</title>
        <authorList>
            <person name="Hensen N."/>
            <person name="Bonometti L."/>
            <person name="Westerberg I."/>
            <person name="Brannstrom I.O."/>
            <person name="Guillou S."/>
            <person name="Cros-Aarteil S."/>
            <person name="Calhoun S."/>
            <person name="Haridas S."/>
            <person name="Kuo A."/>
            <person name="Mondo S."/>
            <person name="Pangilinan J."/>
            <person name="Riley R."/>
            <person name="LaButti K."/>
            <person name="Andreopoulos B."/>
            <person name="Lipzen A."/>
            <person name="Chen C."/>
            <person name="Yan M."/>
            <person name="Daum C."/>
            <person name="Ng V."/>
            <person name="Clum A."/>
            <person name="Steindorff A."/>
            <person name="Ohm R.A."/>
            <person name="Martin F."/>
            <person name="Silar P."/>
            <person name="Natvig D.O."/>
            <person name="Lalanne C."/>
            <person name="Gautier V."/>
            <person name="Ament-Velasquez S.L."/>
            <person name="Kruys A."/>
            <person name="Hutchinson M.I."/>
            <person name="Powell A.J."/>
            <person name="Barry K."/>
            <person name="Miller A.N."/>
            <person name="Grigoriev I.V."/>
            <person name="Debuchy R."/>
            <person name="Gladieux P."/>
            <person name="Hiltunen Thoren M."/>
            <person name="Johannesson H."/>
        </authorList>
    </citation>
    <scope>NUCLEOTIDE SEQUENCE</scope>
    <source>
        <strain evidence="2">PSN293</strain>
    </source>
</reference>
<dbReference type="EMBL" id="MU858113">
    <property type="protein sequence ID" value="KAK4213210.1"/>
    <property type="molecule type" value="Genomic_DNA"/>
</dbReference>
<protein>
    <recommendedName>
        <fullName evidence="4">Secreted protein</fullName>
    </recommendedName>
</protein>
<feature type="signal peptide" evidence="1">
    <location>
        <begin position="1"/>
        <end position="20"/>
    </location>
</feature>
<feature type="chain" id="PRO_5042971675" description="Secreted protein" evidence="1">
    <location>
        <begin position="21"/>
        <end position="227"/>
    </location>
</feature>
<proteinExistence type="predicted"/>
<evidence type="ECO:0000313" key="3">
    <source>
        <dbReference type="Proteomes" id="UP001301769"/>
    </source>
</evidence>
<keyword evidence="1" id="KW-0732">Signal</keyword>
<evidence type="ECO:0008006" key="4">
    <source>
        <dbReference type="Google" id="ProtNLM"/>
    </source>
</evidence>
<name>A0AAN6Y7A5_9PEZI</name>
<dbReference type="Proteomes" id="UP001301769">
    <property type="component" value="Unassembled WGS sequence"/>
</dbReference>
<comment type="caution">
    <text evidence="2">The sequence shown here is derived from an EMBL/GenBank/DDBJ whole genome shotgun (WGS) entry which is preliminary data.</text>
</comment>
<dbReference type="AlphaFoldDB" id="A0AAN6Y7A5"/>
<accession>A0AAN6Y7A5</accession>
<keyword evidence="3" id="KW-1185">Reference proteome</keyword>
<sequence length="227" mass="23755">MMTPKTTLTILLSVATLVAAHPSPSIDPRAAAAAAGAAELAGDNEMFFVGQAVPGGPQVTLIGTAESIYKQVLELNPAYDPTAFPEWREHNPNGVAADLQSANVTSEATGPLVKRDGLICDVGERISNPWLGCGEGYNYLRDLNGYCGAPAGWGGCSRVSCSNNCAVRLCNDNPFPISVWCGNLAGDMAYVINSCMKSVGSLVTTSHGQVFRSMAPGWNTIVSKQGC</sequence>
<reference evidence="2" key="2">
    <citation type="submission" date="2023-05" db="EMBL/GenBank/DDBJ databases">
        <authorList>
            <consortium name="Lawrence Berkeley National Laboratory"/>
            <person name="Steindorff A."/>
            <person name="Hensen N."/>
            <person name="Bonometti L."/>
            <person name="Westerberg I."/>
            <person name="Brannstrom I.O."/>
            <person name="Guillou S."/>
            <person name="Cros-Aarteil S."/>
            <person name="Calhoun S."/>
            <person name="Haridas S."/>
            <person name="Kuo A."/>
            <person name="Mondo S."/>
            <person name="Pangilinan J."/>
            <person name="Riley R."/>
            <person name="Labutti K."/>
            <person name="Andreopoulos B."/>
            <person name="Lipzen A."/>
            <person name="Chen C."/>
            <person name="Yanf M."/>
            <person name="Daum C."/>
            <person name="Ng V."/>
            <person name="Clum A."/>
            <person name="Ohm R."/>
            <person name="Martin F."/>
            <person name="Silar P."/>
            <person name="Natvig D."/>
            <person name="Lalanne C."/>
            <person name="Gautier V."/>
            <person name="Ament-Velasquez S.L."/>
            <person name="Kruys A."/>
            <person name="Hutchinson M.I."/>
            <person name="Powell A.J."/>
            <person name="Barry K."/>
            <person name="Miller A.N."/>
            <person name="Grigoriev I.V."/>
            <person name="Debuchy R."/>
            <person name="Gladieux P."/>
            <person name="Thoren M.H."/>
            <person name="Johannesson H."/>
        </authorList>
    </citation>
    <scope>NUCLEOTIDE SEQUENCE</scope>
    <source>
        <strain evidence="2">PSN293</strain>
    </source>
</reference>
<evidence type="ECO:0000256" key="1">
    <source>
        <dbReference type="SAM" id="SignalP"/>
    </source>
</evidence>
<organism evidence="2 3">
    <name type="scientific">Rhypophila decipiens</name>
    <dbReference type="NCBI Taxonomy" id="261697"/>
    <lineage>
        <taxon>Eukaryota</taxon>
        <taxon>Fungi</taxon>
        <taxon>Dikarya</taxon>
        <taxon>Ascomycota</taxon>
        <taxon>Pezizomycotina</taxon>
        <taxon>Sordariomycetes</taxon>
        <taxon>Sordariomycetidae</taxon>
        <taxon>Sordariales</taxon>
        <taxon>Naviculisporaceae</taxon>
        <taxon>Rhypophila</taxon>
    </lineage>
</organism>